<dbReference type="Proteomes" id="UP000294843">
    <property type="component" value="Unassembled WGS sequence"/>
</dbReference>
<protein>
    <recommendedName>
        <fullName evidence="3">Phage protein</fullName>
    </recommendedName>
</protein>
<accession>A0A4R6BW72</accession>
<dbReference type="AlphaFoldDB" id="A0A4R6BW72"/>
<proteinExistence type="predicted"/>
<organism evidence="1 2">
    <name type="scientific">Macrococcus bovicus</name>
    <dbReference type="NCBI Taxonomy" id="69968"/>
    <lineage>
        <taxon>Bacteria</taxon>
        <taxon>Bacillati</taxon>
        <taxon>Bacillota</taxon>
        <taxon>Bacilli</taxon>
        <taxon>Bacillales</taxon>
        <taxon>Staphylococcaceae</taxon>
        <taxon>Macrococcus</taxon>
    </lineage>
</organism>
<name>A0A4R6BW72_9STAP</name>
<dbReference type="Pfam" id="PF12363">
    <property type="entry name" value="Phage_TAC_12"/>
    <property type="match status" value="1"/>
</dbReference>
<reference evidence="1 2" key="1">
    <citation type="submission" date="2019-01" db="EMBL/GenBank/DDBJ databases">
        <title>Draft genome sequences of the type strains of six Macrococcus species.</title>
        <authorList>
            <person name="Mazhar S."/>
            <person name="Altermann E."/>
            <person name="Hill C."/>
            <person name="Mcauliffe O."/>
        </authorList>
    </citation>
    <scope>NUCLEOTIDE SEQUENCE [LARGE SCALE GENOMIC DNA]</scope>
    <source>
        <strain evidence="1 2">ATCC 51825</strain>
    </source>
</reference>
<dbReference type="EMBL" id="SCWF01000015">
    <property type="protein sequence ID" value="TDM12655.1"/>
    <property type="molecule type" value="Genomic_DNA"/>
</dbReference>
<keyword evidence="2" id="KW-1185">Reference proteome</keyword>
<evidence type="ECO:0000313" key="1">
    <source>
        <dbReference type="EMBL" id="TDM12655.1"/>
    </source>
</evidence>
<evidence type="ECO:0000313" key="2">
    <source>
        <dbReference type="Proteomes" id="UP000294843"/>
    </source>
</evidence>
<dbReference type="InterPro" id="IPR024410">
    <property type="entry name" value="Phage_TAC_12"/>
</dbReference>
<comment type="caution">
    <text evidence="1">The sequence shown here is derived from an EMBL/GenBank/DDBJ whole genome shotgun (WGS) entry which is preliminary data.</text>
</comment>
<evidence type="ECO:0008006" key="3">
    <source>
        <dbReference type="Google" id="ProtNLM"/>
    </source>
</evidence>
<gene>
    <name evidence="1" type="ORF">ERX55_10380</name>
</gene>
<dbReference type="RefSeq" id="WP_133452520.1">
    <property type="nucleotide sequence ID" value="NZ_SCWF01000015.1"/>
</dbReference>
<sequence>MTKITELTIGKVVEMNEAGEKVVVNPGKVIKGKGSFFFTRKADKKYATTDKEGNEIDGVSAIFNDLTMYNDLGLIKFWDCAAANHPSIDVSEDEITAEIQRIADEVGTAPLFAGALEVFTQGFYKDKVENQDYMMQLGVNKEKDPVKKEELEGHLQMVKELRNRVASL</sequence>
<dbReference type="OrthoDB" id="2417900at2"/>